<feature type="transmembrane region" description="Helical" evidence="1">
    <location>
        <begin position="90"/>
        <end position="111"/>
    </location>
</feature>
<proteinExistence type="predicted"/>
<keyword evidence="1" id="KW-1133">Transmembrane helix</keyword>
<organism evidence="2 3">
    <name type="scientific">Exophiala sideris</name>
    <dbReference type="NCBI Taxonomy" id="1016849"/>
    <lineage>
        <taxon>Eukaryota</taxon>
        <taxon>Fungi</taxon>
        <taxon>Dikarya</taxon>
        <taxon>Ascomycota</taxon>
        <taxon>Pezizomycotina</taxon>
        <taxon>Eurotiomycetes</taxon>
        <taxon>Chaetothyriomycetidae</taxon>
        <taxon>Chaetothyriales</taxon>
        <taxon>Herpotrichiellaceae</taxon>
        <taxon>Exophiala</taxon>
    </lineage>
</organism>
<accession>A0A0D1Y7T6</accession>
<evidence type="ECO:0000256" key="1">
    <source>
        <dbReference type="SAM" id="Phobius"/>
    </source>
</evidence>
<keyword evidence="1" id="KW-0472">Membrane</keyword>
<feature type="transmembrane region" description="Helical" evidence="1">
    <location>
        <begin position="63"/>
        <end position="83"/>
    </location>
</feature>
<gene>
    <name evidence="2" type="ORF">PV11_06531</name>
</gene>
<evidence type="ECO:0000313" key="3">
    <source>
        <dbReference type="Proteomes" id="UP000053599"/>
    </source>
</evidence>
<keyword evidence="1" id="KW-0812">Transmembrane</keyword>
<dbReference type="Proteomes" id="UP000053599">
    <property type="component" value="Unassembled WGS sequence"/>
</dbReference>
<feature type="transmembrane region" description="Helical" evidence="1">
    <location>
        <begin position="179"/>
        <end position="196"/>
    </location>
</feature>
<dbReference type="OrthoDB" id="3358048at2759"/>
<dbReference type="HOGENOM" id="CLU_099932_1_0_1"/>
<protein>
    <submittedName>
        <fullName evidence="2">Uncharacterized protein</fullName>
    </submittedName>
</protein>
<name>A0A0D1Y7T6_9EURO</name>
<dbReference type="AlphaFoldDB" id="A0A0D1Y7T6"/>
<evidence type="ECO:0000313" key="2">
    <source>
        <dbReference type="EMBL" id="KIV78932.1"/>
    </source>
</evidence>
<dbReference type="EMBL" id="KN846953">
    <property type="protein sequence ID" value="KIV78932.1"/>
    <property type="molecule type" value="Genomic_DNA"/>
</dbReference>
<sequence length="220" mass="24862">MQILQFNLQSCLSYFTMDTTRVRKAFKYPNDDDDGEHDEIDEEEQEHLLTQLRASESTTNAQYTLIFTALPLVVTLPFLWYLTLSTSRTMAMLCLLSITSLASSSYIMFFVPVSTSSSPSVAERSAPPSSRAEAARRKFALSDQSPINQYLPYLNASIDALLFLASMAYRSRTNVPEGLWLFLLLPGVMFAMVFMARRSINEISRGLDELQGLKYEYKGA</sequence>
<reference evidence="2 3" key="1">
    <citation type="submission" date="2015-01" db="EMBL/GenBank/DDBJ databases">
        <title>The Genome Sequence of Exophiala sideris CBS121828.</title>
        <authorList>
            <consortium name="The Broad Institute Genomics Platform"/>
            <person name="Cuomo C."/>
            <person name="de Hoog S."/>
            <person name="Gorbushina A."/>
            <person name="Stielow B."/>
            <person name="Teixiera M."/>
            <person name="Abouelleil A."/>
            <person name="Chapman S.B."/>
            <person name="Priest M."/>
            <person name="Young S.K."/>
            <person name="Wortman J."/>
            <person name="Nusbaum C."/>
            <person name="Birren B."/>
        </authorList>
    </citation>
    <scope>NUCLEOTIDE SEQUENCE [LARGE SCALE GENOMIC DNA]</scope>
    <source>
        <strain evidence="2 3">CBS 121828</strain>
    </source>
</reference>